<keyword evidence="1" id="KW-0472">Membrane</keyword>
<feature type="transmembrane region" description="Helical" evidence="1">
    <location>
        <begin position="137"/>
        <end position="157"/>
    </location>
</feature>
<sequence>MLITTAQVLAVLAVLANGIVYGTDACAAIIMRSAYRKVDDEAMTKLAGWGHYYGDRRMPFAGAGGMIATVLTLVVAALAGVTAAAVAAGVALVALLAWMGFYLRVAKPVNEAQKAAARSGVIPADARALQDKWDSILGFRVGLQGLAVAALCTALALL</sequence>
<protein>
    <recommendedName>
        <fullName evidence="4">DUF1772 domain-containing protein</fullName>
    </recommendedName>
</protein>
<comment type="caution">
    <text evidence="2">The sequence shown here is derived from an EMBL/GenBank/DDBJ whole genome shotgun (WGS) entry which is preliminary data.</text>
</comment>
<keyword evidence="1" id="KW-1133">Transmembrane helix</keyword>
<evidence type="ECO:0008006" key="4">
    <source>
        <dbReference type="Google" id="ProtNLM"/>
    </source>
</evidence>
<dbReference type="Proteomes" id="UP000540412">
    <property type="component" value="Unassembled WGS sequence"/>
</dbReference>
<feature type="transmembrane region" description="Helical" evidence="1">
    <location>
        <begin position="60"/>
        <end position="79"/>
    </location>
</feature>
<reference evidence="2 3" key="1">
    <citation type="submission" date="2020-08" db="EMBL/GenBank/DDBJ databases">
        <title>Sequencing the genomes of 1000 actinobacteria strains.</title>
        <authorList>
            <person name="Klenk H.-P."/>
        </authorList>
    </citation>
    <scope>NUCLEOTIDE SEQUENCE [LARGE SCALE GENOMIC DNA]</scope>
    <source>
        <strain evidence="2 3">DSM 43582</strain>
    </source>
</reference>
<accession>A0A7W9UIR0</accession>
<evidence type="ECO:0000256" key="1">
    <source>
        <dbReference type="SAM" id="Phobius"/>
    </source>
</evidence>
<evidence type="ECO:0000313" key="2">
    <source>
        <dbReference type="EMBL" id="MBB5913995.1"/>
    </source>
</evidence>
<keyword evidence="1" id="KW-0812">Transmembrane</keyword>
<keyword evidence="3" id="KW-1185">Reference proteome</keyword>
<organism evidence="2 3">
    <name type="scientific">Nocardia transvalensis</name>
    <dbReference type="NCBI Taxonomy" id="37333"/>
    <lineage>
        <taxon>Bacteria</taxon>
        <taxon>Bacillati</taxon>
        <taxon>Actinomycetota</taxon>
        <taxon>Actinomycetes</taxon>
        <taxon>Mycobacteriales</taxon>
        <taxon>Nocardiaceae</taxon>
        <taxon>Nocardia</taxon>
    </lineage>
</organism>
<gene>
    <name evidence="2" type="ORF">BJY24_002862</name>
</gene>
<feature type="transmembrane region" description="Helical" evidence="1">
    <location>
        <begin position="85"/>
        <end position="105"/>
    </location>
</feature>
<evidence type="ECO:0000313" key="3">
    <source>
        <dbReference type="Proteomes" id="UP000540412"/>
    </source>
</evidence>
<dbReference type="AlphaFoldDB" id="A0A7W9UIR0"/>
<feature type="transmembrane region" description="Helical" evidence="1">
    <location>
        <begin position="6"/>
        <end position="30"/>
    </location>
</feature>
<dbReference type="EMBL" id="JACHIT010000001">
    <property type="protein sequence ID" value="MBB5913995.1"/>
    <property type="molecule type" value="Genomic_DNA"/>
</dbReference>
<proteinExistence type="predicted"/>
<dbReference type="RefSeq" id="WP_040743992.1">
    <property type="nucleotide sequence ID" value="NZ_JACHIT010000001.1"/>
</dbReference>
<name>A0A7W9UIR0_9NOCA</name>